<protein>
    <submittedName>
        <fullName evidence="3">Uncharacterized protein</fullName>
    </submittedName>
</protein>
<feature type="compositionally biased region" description="Basic and acidic residues" evidence="2">
    <location>
        <begin position="309"/>
        <end position="319"/>
    </location>
</feature>
<dbReference type="Proteomes" id="UP001497457">
    <property type="component" value="Chromosome 9rd"/>
</dbReference>
<sequence length="537" mass="58457">MPDKQTPGEVAEAAAMVMEDHKPTIKMEEASMADKQPSGEAAVAAMVVEDQKPAIEAAARFPVREVAESVAFVKELTARLDAFPDVRDGLVDLLVGLGLSGHAGDARAVTSRAAALLCSHPDVLTAFTAFLVGAAAKPVPLAVTRPRRAIARRISRPLLPPPEEEEEESRNGAAFGDPRVLEALAFLKQVGDVAGREVWEKFVEALDVVESDRSMAAGEVYDGVCDALGVAHTGLLTEFAARFLPGKQEWVAEERRRARNRHRAEARTKAAAIAADDDDRKPPRADGGDHRQHKSSGVQVTVEIVKKRRADERGDDYAPRARSKKPHAGTNGEPPCKNRAATRVVGTADARGNNGDKMPHRRGAPNGCSGVSSAAAPASPELSEEAKRAAQFQRFRELWVFYTRYSMLVGTMARAEELLRAAADGGGFPATVEEMFPRRESREFLAGYYGGCWGAMRAALVERGGTALKAVVESLRRKEAEAVAEEASERRRQDAERATERIVGLVKNRLRREERRRQRKDASDGGGVRREYRSDTT</sequence>
<proteinExistence type="predicted"/>
<reference evidence="3" key="1">
    <citation type="submission" date="2024-10" db="EMBL/GenBank/DDBJ databases">
        <authorList>
            <person name="Ryan C."/>
        </authorList>
    </citation>
    <scope>NUCLEOTIDE SEQUENCE [LARGE SCALE GENOMIC DNA]</scope>
</reference>
<dbReference type="EMBL" id="OZ075119">
    <property type="protein sequence ID" value="CAL5093138.1"/>
    <property type="molecule type" value="Genomic_DNA"/>
</dbReference>
<keyword evidence="4" id="KW-1185">Reference proteome</keyword>
<keyword evidence="1" id="KW-0539">Nucleus</keyword>
<feature type="compositionally biased region" description="Basic and acidic residues" evidence="2">
    <location>
        <begin position="278"/>
        <end position="290"/>
    </location>
</feature>
<dbReference type="PROSITE" id="PS51477">
    <property type="entry name" value="PAH"/>
    <property type="match status" value="1"/>
</dbReference>
<name>A0ABC9GFX8_9POAL</name>
<comment type="subcellular location">
    <subcellularLocation>
        <location evidence="1">Nucleus</location>
    </subcellularLocation>
</comment>
<organism evidence="3 4">
    <name type="scientific">Urochloa decumbens</name>
    <dbReference type="NCBI Taxonomy" id="240449"/>
    <lineage>
        <taxon>Eukaryota</taxon>
        <taxon>Viridiplantae</taxon>
        <taxon>Streptophyta</taxon>
        <taxon>Embryophyta</taxon>
        <taxon>Tracheophyta</taxon>
        <taxon>Spermatophyta</taxon>
        <taxon>Magnoliopsida</taxon>
        <taxon>Liliopsida</taxon>
        <taxon>Poales</taxon>
        <taxon>Poaceae</taxon>
        <taxon>PACMAD clade</taxon>
        <taxon>Panicoideae</taxon>
        <taxon>Panicodae</taxon>
        <taxon>Paniceae</taxon>
        <taxon>Melinidinae</taxon>
        <taxon>Urochloa</taxon>
    </lineage>
</organism>
<dbReference type="GO" id="GO:0005634">
    <property type="term" value="C:nucleus"/>
    <property type="evidence" value="ECO:0007669"/>
    <property type="project" value="UniProtKB-SubCell"/>
</dbReference>
<accession>A0ABC9GFX8</accession>
<feature type="region of interest" description="Disordered" evidence="2">
    <location>
        <begin position="511"/>
        <end position="537"/>
    </location>
</feature>
<gene>
    <name evidence="3" type="ORF">URODEC1_LOCUS115244</name>
</gene>
<feature type="region of interest" description="Disordered" evidence="2">
    <location>
        <begin position="258"/>
        <end position="380"/>
    </location>
</feature>
<dbReference type="InterPro" id="IPR003822">
    <property type="entry name" value="PAH"/>
</dbReference>
<evidence type="ECO:0000313" key="3">
    <source>
        <dbReference type="EMBL" id="CAL5093138.1"/>
    </source>
</evidence>
<dbReference type="AlphaFoldDB" id="A0ABC9GFX8"/>
<evidence type="ECO:0000313" key="4">
    <source>
        <dbReference type="Proteomes" id="UP001497457"/>
    </source>
</evidence>
<evidence type="ECO:0000256" key="2">
    <source>
        <dbReference type="SAM" id="MobiDB-lite"/>
    </source>
</evidence>
<evidence type="ECO:0000256" key="1">
    <source>
        <dbReference type="PROSITE-ProRule" id="PRU00810"/>
    </source>
</evidence>